<feature type="transmembrane region" description="Helical" evidence="5">
    <location>
        <begin position="372"/>
        <end position="392"/>
    </location>
</feature>
<feature type="domain" description="O-antigen ligase-related" evidence="6">
    <location>
        <begin position="251"/>
        <end position="387"/>
    </location>
</feature>
<dbReference type="Pfam" id="PF04932">
    <property type="entry name" value="Wzy_C"/>
    <property type="match status" value="1"/>
</dbReference>
<feature type="transmembrane region" description="Helical" evidence="5">
    <location>
        <begin position="251"/>
        <end position="277"/>
    </location>
</feature>
<feature type="transmembrane region" description="Helical" evidence="5">
    <location>
        <begin position="89"/>
        <end position="107"/>
    </location>
</feature>
<comment type="caution">
    <text evidence="7">The sequence shown here is derived from an EMBL/GenBank/DDBJ whole genome shotgun (WGS) entry which is preliminary data.</text>
</comment>
<evidence type="ECO:0000256" key="2">
    <source>
        <dbReference type="ARBA" id="ARBA00022692"/>
    </source>
</evidence>
<dbReference type="PANTHER" id="PTHR37422:SF13">
    <property type="entry name" value="LIPOPOLYSACCHARIDE BIOSYNTHESIS PROTEIN PA4999-RELATED"/>
    <property type="match status" value="1"/>
</dbReference>
<evidence type="ECO:0000259" key="6">
    <source>
        <dbReference type="Pfam" id="PF04932"/>
    </source>
</evidence>
<feature type="transmembrane region" description="Helical" evidence="5">
    <location>
        <begin position="213"/>
        <end position="230"/>
    </location>
</feature>
<keyword evidence="4 5" id="KW-0472">Membrane</keyword>
<dbReference type="GO" id="GO:0016874">
    <property type="term" value="F:ligase activity"/>
    <property type="evidence" value="ECO:0007669"/>
    <property type="project" value="UniProtKB-KW"/>
</dbReference>
<dbReference type="PANTHER" id="PTHR37422">
    <property type="entry name" value="TEICHURONIC ACID BIOSYNTHESIS PROTEIN TUAE"/>
    <property type="match status" value="1"/>
</dbReference>
<feature type="transmembrane region" description="Helical" evidence="5">
    <location>
        <begin position="428"/>
        <end position="450"/>
    </location>
</feature>
<organism evidence="7 8">
    <name type="scientific">Azoarcus indigens</name>
    <dbReference type="NCBI Taxonomy" id="29545"/>
    <lineage>
        <taxon>Bacteria</taxon>
        <taxon>Pseudomonadati</taxon>
        <taxon>Pseudomonadota</taxon>
        <taxon>Betaproteobacteria</taxon>
        <taxon>Rhodocyclales</taxon>
        <taxon>Zoogloeaceae</taxon>
        <taxon>Azoarcus</taxon>
    </lineage>
</organism>
<dbReference type="GO" id="GO:0016020">
    <property type="term" value="C:membrane"/>
    <property type="evidence" value="ECO:0007669"/>
    <property type="project" value="UniProtKB-SubCell"/>
</dbReference>
<dbReference type="AlphaFoldDB" id="A0A4R6DHV5"/>
<feature type="transmembrane region" description="Helical" evidence="5">
    <location>
        <begin position="143"/>
        <end position="163"/>
    </location>
</feature>
<evidence type="ECO:0000256" key="5">
    <source>
        <dbReference type="SAM" id="Phobius"/>
    </source>
</evidence>
<evidence type="ECO:0000256" key="3">
    <source>
        <dbReference type="ARBA" id="ARBA00022989"/>
    </source>
</evidence>
<feature type="transmembrane region" description="Helical" evidence="5">
    <location>
        <begin position="44"/>
        <end position="69"/>
    </location>
</feature>
<keyword evidence="2 5" id="KW-0812">Transmembrane</keyword>
<keyword evidence="3 5" id="KW-1133">Transmembrane helix</keyword>
<reference evidence="7 8" key="1">
    <citation type="submission" date="2019-03" db="EMBL/GenBank/DDBJ databases">
        <title>Genomic Encyclopedia of Type Strains, Phase IV (KMG-IV): sequencing the most valuable type-strain genomes for metagenomic binning, comparative biology and taxonomic classification.</title>
        <authorList>
            <person name="Goeker M."/>
        </authorList>
    </citation>
    <scope>NUCLEOTIDE SEQUENCE [LARGE SCALE GENOMIC DNA]</scope>
    <source>
        <strain evidence="7 8">DSM 12121</strain>
    </source>
</reference>
<feature type="transmembrane region" description="Helical" evidence="5">
    <location>
        <begin position="175"/>
        <end position="193"/>
    </location>
</feature>
<feature type="transmembrane region" description="Helical" evidence="5">
    <location>
        <begin position="404"/>
        <end position="422"/>
    </location>
</feature>
<dbReference type="InterPro" id="IPR007016">
    <property type="entry name" value="O-antigen_ligase-rel_domated"/>
</dbReference>
<feature type="transmembrane region" description="Helical" evidence="5">
    <location>
        <begin position="119"/>
        <end position="137"/>
    </location>
</feature>
<evidence type="ECO:0000256" key="1">
    <source>
        <dbReference type="ARBA" id="ARBA00004141"/>
    </source>
</evidence>
<feature type="transmembrane region" description="Helical" evidence="5">
    <location>
        <begin position="12"/>
        <end position="32"/>
    </location>
</feature>
<evidence type="ECO:0000313" key="7">
    <source>
        <dbReference type="EMBL" id="TDN44163.1"/>
    </source>
</evidence>
<sequence length="471" mass="52222">MNGELLSRHPSLLSGVAFAVALLVGLAIPVYADLMAGNYVRLMVLPALIALGFIFCLDRLFLLGMVLLFRAAGDLVFDSTKFSLGPISLGFGGLVNAFVILIAVLLVAGRPARFPRAVAQPWIVFLLVALVCVFIAPEKGEAIRSYLGFLSYFAVFLSAFYFVRTEADFKVCVKLVLLSSLLPSGYALADLLMSGLPAGFQGYRLKSTFTHPNIFAFYLTLVLCLALYALKSPRIQLGALRRSALTLYVPYLLVLLLLTQTRSAWMACFAVFGIYALMFERRYLVYLAAAPALAMLVPSVRDRVLDLGSGNEVVQYAKLNSFAWRLQIWEYGLRWIRPENLLLGYGFGSFKFYSPTFFPFSGGVNFGAHNIYVQTLFEFGLAGLAALSWLFARLLRTLKRMARIDKLGAFVAIALVVEYMIISASDNVFSYLAFNWYFWFVVGAGCAVVLRHMEEEGEEPVAVRQPVIRAA</sequence>
<proteinExistence type="predicted"/>
<accession>A0A4R6DHV5</accession>
<dbReference type="EMBL" id="SNVV01000035">
    <property type="protein sequence ID" value="TDN44163.1"/>
    <property type="molecule type" value="Genomic_DNA"/>
</dbReference>
<dbReference type="InterPro" id="IPR051533">
    <property type="entry name" value="WaaL-like"/>
</dbReference>
<comment type="subcellular location">
    <subcellularLocation>
        <location evidence="1">Membrane</location>
        <topology evidence="1">Multi-pass membrane protein</topology>
    </subcellularLocation>
</comment>
<dbReference type="RefSeq" id="WP_246034949.1">
    <property type="nucleotide sequence ID" value="NZ_SNVV01000035.1"/>
</dbReference>
<evidence type="ECO:0000313" key="8">
    <source>
        <dbReference type="Proteomes" id="UP000295129"/>
    </source>
</evidence>
<gene>
    <name evidence="7" type="ORF">C7389_13516</name>
</gene>
<evidence type="ECO:0000256" key="4">
    <source>
        <dbReference type="ARBA" id="ARBA00023136"/>
    </source>
</evidence>
<keyword evidence="7" id="KW-0436">Ligase</keyword>
<name>A0A4R6DHV5_9RHOO</name>
<protein>
    <submittedName>
        <fullName evidence="7">O-antigen ligase</fullName>
    </submittedName>
</protein>
<keyword evidence="8" id="KW-1185">Reference proteome</keyword>
<feature type="transmembrane region" description="Helical" evidence="5">
    <location>
        <begin position="341"/>
        <end position="360"/>
    </location>
</feature>
<dbReference type="Proteomes" id="UP000295129">
    <property type="component" value="Unassembled WGS sequence"/>
</dbReference>